<comment type="caution">
    <text evidence="5">The sequence shown here is derived from an EMBL/GenBank/DDBJ whole genome shotgun (WGS) entry which is preliminary data.</text>
</comment>
<evidence type="ECO:0000259" key="4">
    <source>
        <dbReference type="PROSITE" id="PS51194"/>
    </source>
</evidence>
<feature type="domain" description="Helicase C-terminal" evidence="4">
    <location>
        <begin position="220"/>
        <end position="380"/>
    </location>
</feature>
<dbReference type="InterPro" id="IPR014001">
    <property type="entry name" value="Helicase_ATP-bd"/>
</dbReference>
<dbReference type="InterPro" id="IPR011545">
    <property type="entry name" value="DEAD/DEAH_box_helicase_dom"/>
</dbReference>
<evidence type="ECO:0000256" key="1">
    <source>
        <dbReference type="ARBA" id="ARBA00022741"/>
    </source>
</evidence>
<proteinExistence type="predicted"/>
<sequence length="673" mass="77318">MKAEEIKRELRRTWVPFFSRFGSFTPVQELSVPHILGGENVVVVSPAASGKTEAVVAPVIEKLMHRYEKPHGLKVLYISPTRALINDLYRRLIDPVTYCGLELGRKTGDQPTLDYENPPQILLTTPESFDSLMARRPKIFQALETVVLDEIHLVDNTPRGDQLRVLLARLRRIKDNLHYCALSATIDDLDIGTRYFDAPRVCLLKSTREIEYVLFPGKNVVDRIFETLIKRKLRKVLAFFNARSLAELFSRRFNQPPFLDNVYVHHASLQKQRREEVERHMNNSDAAILCATSTLELGIDIGDIDCVVLFRPPFDIPSLLQRIGRGNRRTNTLFAIGIYTSPWERILFETFFECAKEGHLYERRYQPALSVIPQQIYSYLYQRRRIGTTLNSIKKVMISVYSDEQITDVFRKLHSDGKIREMRPGIYYMTDKMEAKIERGKIHSNIAEVSFGEYDVLDVGTTRLIGRVFHLKKRFILGGRCWETVRIVDTEKKVYARDIGSSPGVAKVFEGKGDGNYAYTLAPILLKRLYPELKPMEFPYATDGTNTFILHLFGHLYGFILADGLYEDGVDALDVKGKMLILNNLQLVDNRFPIPKKDSIRDILGRNIARLEDAMSSGAFFYDLSHDCRVDDHYLHMDIDGFVEFMKGITLVEIELETFKNALHKVQGPQKLP</sequence>
<dbReference type="PROSITE" id="PS51194">
    <property type="entry name" value="HELICASE_CTER"/>
    <property type="match status" value="1"/>
</dbReference>
<dbReference type="InterPro" id="IPR027417">
    <property type="entry name" value="P-loop_NTPase"/>
</dbReference>
<dbReference type="GO" id="GO:0005524">
    <property type="term" value="F:ATP binding"/>
    <property type="evidence" value="ECO:0007669"/>
    <property type="project" value="UniProtKB-KW"/>
</dbReference>
<keyword evidence="2" id="KW-0067">ATP-binding</keyword>
<dbReference type="InterPro" id="IPR001650">
    <property type="entry name" value="Helicase_C-like"/>
</dbReference>
<gene>
    <name evidence="5" type="ORF">AMJ87_06205</name>
</gene>
<dbReference type="GO" id="GO:0003677">
    <property type="term" value="F:DNA binding"/>
    <property type="evidence" value="ECO:0007669"/>
    <property type="project" value="TreeGrafter"/>
</dbReference>
<dbReference type="Pfam" id="PF00271">
    <property type="entry name" value="Helicase_C"/>
    <property type="match status" value="1"/>
</dbReference>
<dbReference type="SMART" id="SM00490">
    <property type="entry name" value="HELICc"/>
    <property type="match status" value="1"/>
</dbReference>
<name>A0A0S8GJB9_UNCW3</name>
<dbReference type="AlphaFoldDB" id="A0A0S8GJB9"/>
<evidence type="ECO:0000256" key="2">
    <source>
        <dbReference type="ARBA" id="ARBA00022840"/>
    </source>
</evidence>
<evidence type="ECO:0000313" key="6">
    <source>
        <dbReference type="Proteomes" id="UP000051096"/>
    </source>
</evidence>
<dbReference type="GO" id="GO:0016887">
    <property type="term" value="F:ATP hydrolysis activity"/>
    <property type="evidence" value="ECO:0007669"/>
    <property type="project" value="TreeGrafter"/>
</dbReference>
<evidence type="ECO:0000313" key="5">
    <source>
        <dbReference type="EMBL" id="KPK71916.1"/>
    </source>
</evidence>
<dbReference type="SMART" id="SM00487">
    <property type="entry name" value="DEXDc"/>
    <property type="match status" value="1"/>
</dbReference>
<dbReference type="InterPro" id="IPR052511">
    <property type="entry name" value="ATP-dep_Helicase"/>
</dbReference>
<dbReference type="SUPFAM" id="SSF52540">
    <property type="entry name" value="P-loop containing nucleoside triphosphate hydrolases"/>
    <property type="match status" value="1"/>
</dbReference>
<dbReference type="Proteomes" id="UP000051096">
    <property type="component" value="Unassembled WGS sequence"/>
</dbReference>
<dbReference type="EMBL" id="LJUO01000048">
    <property type="protein sequence ID" value="KPK71916.1"/>
    <property type="molecule type" value="Genomic_DNA"/>
</dbReference>
<dbReference type="Gene3D" id="3.40.50.300">
    <property type="entry name" value="P-loop containing nucleotide triphosphate hydrolases"/>
    <property type="match status" value="2"/>
</dbReference>
<organism evidence="5 6">
    <name type="scientific">candidate division WOR_3 bacterium SM23_60</name>
    <dbReference type="NCBI Taxonomy" id="1703780"/>
    <lineage>
        <taxon>Bacteria</taxon>
        <taxon>Bacteria division WOR-3</taxon>
    </lineage>
</organism>
<protein>
    <recommendedName>
        <fullName evidence="7">DEAD/DEAH box helicase</fullName>
    </recommendedName>
</protein>
<dbReference type="PANTHER" id="PTHR47962">
    <property type="entry name" value="ATP-DEPENDENT HELICASE LHR-RELATED-RELATED"/>
    <property type="match status" value="1"/>
</dbReference>
<evidence type="ECO:0008006" key="7">
    <source>
        <dbReference type="Google" id="ProtNLM"/>
    </source>
</evidence>
<dbReference type="PANTHER" id="PTHR47962:SF5">
    <property type="entry name" value="ATP-DEPENDENT HELICASE LHR-RELATED"/>
    <property type="match status" value="1"/>
</dbReference>
<dbReference type="Pfam" id="PF00270">
    <property type="entry name" value="DEAD"/>
    <property type="match status" value="1"/>
</dbReference>
<evidence type="ECO:0000259" key="3">
    <source>
        <dbReference type="PROSITE" id="PS51192"/>
    </source>
</evidence>
<reference evidence="5 6" key="1">
    <citation type="journal article" date="2015" name="Microbiome">
        <title>Genomic resolution of linkages in carbon, nitrogen, and sulfur cycling among widespread estuary sediment bacteria.</title>
        <authorList>
            <person name="Baker B.J."/>
            <person name="Lazar C.S."/>
            <person name="Teske A.P."/>
            <person name="Dick G.J."/>
        </authorList>
    </citation>
    <scope>NUCLEOTIDE SEQUENCE [LARGE SCALE GENOMIC DNA]</scope>
    <source>
        <strain evidence="5">SM23_60</strain>
    </source>
</reference>
<feature type="domain" description="Helicase ATP-binding" evidence="3">
    <location>
        <begin position="32"/>
        <end position="204"/>
    </location>
</feature>
<accession>A0A0S8GJB9</accession>
<keyword evidence="1" id="KW-0547">Nucleotide-binding</keyword>
<dbReference type="PROSITE" id="PS51192">
    <property type="entry name" value="HELICASE_ATP_BIND_1"/>
    <property type="match status" value="1"/>
</dbReference>